<sequence length="94" mass="10429">MQEQRHFSRKAVATWCLVLIVLVQQVTSSPVPELGSSSGSQKGAQRSLRRSARTTPLWRIMGTKPHGAYCQNNFECSTGVCRDGHCSFIHPIQS</sequence>
<dbReference type="Pfam" id="PF07359">
    <property type="entry name" value="LEAP-2"/>
    <property type="match status" value="1"/>
</dbReference>
<evidence type="ECO:0000256" key="3">
    <source>
        <dbReference type="SAM" id="SignalP"/>
    </source>
</evidence>
<keyword evidence="1" id="KW-0862">Zinc</keyword>
<feature type="chain" id="PRO_5017384752" description="C3H1-type domain-containing protein" evidence="3">
    <location>
        <begin position="29"/>
        <end position="94"/>
    </location>
</feature>
<dbReference type="OMA" id="NNFECAT"/>
<gene>
    <name evidence="5" type="primary">LEAP2</name>
</gene>
<dbReference type="PANTHER" id="PTHR21007:SF5">
    <property type="entry name" value="LIVER-EXPRESSED ANTIMICROBIAL PEPTIDE 2"/>
    <property type="match status" value="1"/>
</dbReference>
<protein>
    <recommendedName>
        <fullName evidence="4">C3H1-type domain-containing protein</fullName>
    </recommendedName>
</protein>
<dbReference type="PANTHER" id="PTHR21007">
    <property type="entry name" value="LIVER EXPRESSED ANTIMICROBIAL PEPTIDE 2"/>
    <property type="match status" value="1"/>
</dbReference>
<dbReference type="Gene3D" id="4.10.40.50">
    <property type="match status" value="1"/>
</dbReference>
<dbReference type="CTD" id="116842"/>
<reference evidence="5 6" key="1">
    <citation type="submission" date="2020-10" db="EMBL/GenBank/DDBJ databases">
        <title>Pygocentrus nattereri (red-bellied piranha) genome, fPygNat1, primary haplotype.</title>
        <authorList>
            <person name="Myers G."/>
            <person name="Meyer A."/>
            <person name="Karagic N."/>
            <person name="Pippel M."/>
            <person name="Winkler S."/>
            <person name="Tracey A."/>
            <person name="Wood J."/>
            <person name="Formenti G."/>
            <person name="Howe K."/>
            <person name="Fedrigo O."/>
            <person name="Jarvis E.D."/>
        </authorList>
    </citation>
    <scope>NUCLEOTIDE SEQUENCE [LARGE SCALE GENOMIC DNA]</scope>
</reference>
<keyword evidence="3" id="KW-0732">Signal</keyword>
<reference evidence="5" key="3">
    <citation type="submission" date="2025-09" db="UniProtKB">
        <authorList>
            <consortium name="Ensembl"/>
        </authorList>
    </citation>
    <scope>IDENTIFICATION</scope>
</reference>
<feature type="signal peptide" evidence="3">
    <location>
        <begin position="1"/>
        <end position="28"/>
    </location>
</feature>
<evidence type="ECO:0000256" key="2">
    <source>
        <dbReference type="SAM" id="MobiDB-lite"/>
    </source>
</evidence>
<dbReference type="Proteomes" id="UP001501920">
    <property type="component" value="Chromosome 2"/>
</dbReference>
<dbReference type="InterPro" id="IPR009955">
    <property type="entry name" value="LEAP-2"/>
</dbReference>
<evidence type="ECO:0000313" key="5">
    <source>
        <dbReference type="Ensembl" id="ENSPNAP00000032052.1"/>
    </source>
</evidence>
<keyword evidence="1" id="KW-0479">Metal-binding</keyword>
<dbReference type="OrthoDB" id="9450163at2759"/>
<dbReference type="GO" id="GO:0061844">
    <property type="term" value="P:antimicrobial humoral immune response mediated by antimicrobial peptide"/>
    <property type="evidence" value="ECO:0007669"/>
    <property type="project" value="TreeGrafter"/>
</dbReference>
<dbReference type="GO" id="GO:0008270">
    <property type="term" value="F:zinc ion binding"/>
    <property type="evidence" value="ECO:0007669"/>
    <property type="project" value="UniProtKB-KW"/>
</dbReference>
<dbReference type="RefSeq" id="XP_017565321.1">
    <property type="nucleotide sequence ID" value="XM_017709832.2"/>
</dbReference>
<dbReference type="GeneID" id="108434592"/>
<proteinExistence type="predicted"/>
<feature type="zinc finger region" description="C3H1-type" evidence="1">
    <location>
        <begin position="64"/>
        <end position="93"/>
    </location>
</feature>
<dbReference type="PROSITE" id="PS50103">
    <property type="entry name" value="ZF_C3H1"/>
    <property type="match status" value="1"/>
</dbReference>
<keyword evidence="1" id="KW-0863">Zinc-finger</keyword>
<evidence type="ECO:0000313" key="6">
    <source>
        <dbReference type="Proteomes" id="UP001501920"/>
    </source>
</evidence>
<organism evidence="5 6">
    <name type="scientific">Pygocentrus nattereri</name>
    <name type="common">Red-bellied piranha</name>
    <dbReference type="NCBI Taxonomy" id="42514"/>
    <lineage>
        <taxon>Eukaryota</taxon>
        <taxon>Metazoa</taxon>
        <taxon>Chordata</taxon>
        <taxon>Craniata</taxon>
        <taxon>Vertebrata</taxon>
        <taxon>Euteleostomi</taxon>
        <taxon>Actinopterygii</taxon>
        <taxon>Neopterygii</taxon>
        <taxon>Teleostei</taxon>
        <taxon>Ostariophysi</taxon>
        <taxon>Characiformes</taxon>
        <taxon>Characoidei</taxon>
        <taxon>Pygocentrus</taxon>
    </lineage>
</organism>
<name>A0A3B4E605_PYGNA</name>
<dbReference type="Ensembl" id="ENSPNAT00000021600.2">
    <property type="protein sequence ID" value="ENSPNAP00000032052.1"/>
    <property type="gene ID" value="ENSPNAG00000019761.2"/>
</dbReference>
<dbReference type="GeneTree" id="ENSGT00510000050937"/>
<dbReference type="AlphaFoldDB" id="A0A3B4E605"/>
<reference evidence="5" key="2">
    <citation type="submission" date="2025-08" db="UniProtKB">
        <authorList>
            <consortium name="Ensembl"/>
        </authorList>
    </citation>
    <scope>IDENTIFICATION</scope>
</reference>
<feature type="domain" description="C3H1-type" evidence="4">
    <location>
        <begin position="64"/>
        <end position="93"/>
    </location>
</feature>
<accession>A0A3B4E605</accession>
<feature type="region of interest" description="Disordered" evidence="2">
    <location>
        <begin position="29"/>
        <end position="57"/>
    </location>
</feature>
<evidence type="ECO:0000259" key="4">
    <source>
        <dbReference type="PROSITE" id="PS50103"/>
    </source>
</evidence>
<evidence type="ECO:0000256" key="1">
    <source>
        <dbReference type="PROSITE-ProRule" id="PRU00723"/>
    </source>
</evidence>
<dbReference type="GO" id="GO:0042742">
    <property type="term" value="P:defense response to bacterium"/>
    <property type="evidence" value="ECO:0007669"/>
    <property type="project" value="InterPro"/>
</dbReference>
<feature type="compositionally biased region" description="Polar residues" evidence="2">
    <location>
        <begin position="29"/>
        <end position="44"/>
    </location>
</feature>
<keyword evidence="6" id="KW-1185">Reference proteome</keyword>
<dbReference type="InterPro" id="IPR000571">
    <property type="entry name" value="Znf_CCCH"/>
</dbReference>